<dbReference type="PANTHER" id="PTHR15730:SF5">
    <property type="entry name" value="SI:CH211-210B2.2-RELATED"/>
    <property type="match status" value="1"/>
</dbReference>
<accession>A0A075G4E4</accession>
<proteinExistence type="predicted"/>
<dbReference type="PROSITE" id="PS51257">
    <property type="entry name" value="PROKAR_LIPOPROTEIN"/>
    <property type="match status" value="1"/>
</dbReference>
<dbReference type="PROSITE" id="PS50853">
    <property type="entry name" value="FN3"/>
    <property type="match status" value="1"/>
</dbReference>
<dbReference type="PROSITE" id="PS51723">
    <property type="entry name" value="PEPTIDASE_M60"/>
    <property type="match status" value="1"/>
</dbReference>
<evidence type="ECO:0008006" key="4">
    <source>
        <dbReference type="Google" id="ProtNLM"/>
    </source>
</evidence>
<reference evidence="3" key="1">
    <citation type="journal article" date="2014" name="Genome Biol. Evol.">
        <title>Pangenome evidence for extensive interdomain horizontal transfer affecting lineage core and shell genes in uncultured planktonic thaumarchaeota and euryarchaeota.</title>
        <authorList>
            <person name="Deschamps P."/>
            <person name="Zivanovic Y."/>
            <person name="Moreira D."/>
            <person name="Rodriguez-Valera F."/>
            <person name="Lopez-Garcia P."/>
        </authorList>
    </citation>
    <scope>NUCLEOTIDE SEQUENCE</scope>
</reference>
<protein>
    <recommendedName>
        <fullName evidence="4">Peptidase M60 domain-containing protein</fullName>
    </recommendedName>
</protein>
<dbReference type="SMART" id="SM01276">
    <property type="entry name" value="M60-like"/>
    <property type="match status" value="1"/>
</dbReference>
<dbReference type="Pfam" id="PF05345">
    <property type="entry name" value="He_PIG"/>
    <property type="match status" value="1"/>
</dbReference>
<dbReference type="PANTHER" id="PTHR15730">
    <property type="entry name" value="EXPERIMENTAL AUTOIMMUNE PROSTATITIS ANTIGEN 2-RELATED"/>
    <property type="match status" value="1"/>
</dbReference>
<dbReference type="Gene3D" id="1.10.390.30">
    <property type="entry name" value="Peptidase M60, enhancin-like domain 3"/>
    <property type="match status" value="1"/>
</dbReference>
<dbReference type="InterPro" id="IPR035423">
    <property type="entry name" value="M60-like_N"/>
</dbReference>
<feature type="domain" description="Fibronectin type-III" evidence="1">
    <location>
        <begin position="1236"/>
        <end position="1331"/>
    </location>
</feature>
<organism evidence="3">
    <name type="scientific">uncultured marine group II/III euryarchaeote KM3_101_E02</name>
    <dbReference type="NCBI Taxonomy" id="1457843"/>
    <lineage>
        <taxon>Archaea</taxon>
        <taxon>Methanobacteriati</taxon>
        <taxon>Methanobacteriota</taxon>
        <taxon>environmental samples</taxon>
    </lineage>
</organism>
<feature type="domain" description="Peptidase M60" evidence="2">
    <location>
        <begin position="860"/>
        <end position="1154"/>
    </location>
</feature>
<dbReference type="Pfam" id="PF17291">
    <property type="entry name" value="M60-like_N"/>
    <property type="match status" value="1"/>
</dbReference>
<sequence>MQPKRNAALVLSILMLSSGCLGLFGGEGEPAEEADCVAEPSHPDCFVQVITEDDCMSHQVFTGAACRLMQQPSSLTYGESSILLVHGVEMQALTPSFLGDGPQNWFVNPRLPDGLSLDGASGVISGIPEEEAEETRHTIIGTNSVGSTATTIDITVVAAAPDSIHYLSDMLSCTLWQECSMGQPLVMGGSADSWSVSPSLPEGLAILDDGSITGIARSLGDTNHTITASNSGGSVEAPIRIITLHEQPTALSYPGHPFYWAIGQTVQVIPSYEGGEATEWAIEPPLPDGMTLHQYDGSLRGTPVSVHPLREYLITVQNTGGSLSSTIIIDVRDIPTDDLVYEPYQFDLRQGDDIGQVTPSWQGGNPDTWEVDPPLPSGFSFDYYTGQVSGTATLLQPWTHHTVWANNSGGPASTTLQFRITSLPPDAISWPGLEFALEANESILIPATNDGPEIDTWEVSPALPSGLILLSNGSITGTPDERTGWMQYTIWANNTGGAVGLNLWIAVHDLAADQSDLLRGMGQTNWGGWPSPVLPIGQWAFPVGFAEEGYGSTIPVISGSHVGRGKMLGYGHESWVDGAGVKETEFSLRAVEWVCGENADVGLAYGAGYDDFEDELQGEGHTVHLSVTPADLSGIDCLLDEFWNGHDDQDNLNLIDFMLDGGGLIMGGHAWYWSYSNSDVSHNYPGNKIAKTTGLFVSHAWGYNTVDFRVVPHELTRPHAAIEAIRTDRIDNQALSVEDAAIADATLSSCTGVVALDFDGFWGPLRDTVNVTGWTVIQYGTLWQNVGHNLGEDPVADTLLRVEAALTQGLPANELPVHPSHVEFPGEVPTNATRISRTMSIDGNQSGLPSNFGYSGARSHIRMTTGLYAAPGEVVTVTLPAEVVDSGTYVLVGAHSDSLWGKSQLHRHPQIVRWWYVDEATMEVGNAFGGPIYIGIQAGSTLGDFDITVSNAVKAPRYIHGETDVFQWLQQYRHDPAPWAEIGSDQFILTVPSHEIRDLDNPQDLMDWWDQALGMEHELYGYTPWPRVERAVFDAQISAGWMHSGYPFMAHDLSVAGVVNVSYMSENGDWGMFHELGHNHQWMPSTLPGTTETGCNFASVYLMEDLVGVEGHGAVDPVQRALRMRAYFDDGSNIANWSVWIALDTYLIIKEEWGWDPITEALSVYYTLPSAEVPVGDTEEFNAWVLHISNATEYNLAPYHAAWGFPLTQATFDALENLPVWVEDPLRGEYHAYDAILRNLSTANVTSSTADVTWDVYDNGTNTSLTVYYGQTDMGNNSQLWPYSVSVGTPQVGSGAAEISFTGDGGTHYVRIMASNEEGEVWFGPISVTPN</sequence>
<dbReference type="InterPro" id="IPR003961">
    <property type="entry name" value="FN3_dom"/>
</dbReference>
<dbReference type="InterPro" id="IPR031161">
    <property type="entry name" value="Peptidase_M60_dom"/>
</dbReference>
<dbReference type="Pfam" id="PF13402">
    <property type="entry name" value="Peptidase_M60"/>
    <property type="match status" value="1"/>
</dbReference>
<dbReference type="InterPro" id="IPR051244">
    <property type="entry name" value="TCAF"/>
</dbReference>
<dbReference type="Gene3D" id="3.40.390.80">
    <property type="entry name" value="Peptidase M60, enhancin-like domain 2"/>
    <property type="match status" value="1"/>
</dbReference>
<name>A0A075G4E4_9EURY</name>
<evidence type="ECO:0000259" key="2">
    <source>
        <dbReference type="PROSITE" id="PS51723"/>
    </source>
</evidence>
<dbReference type="InterPro" id="IPR042279">
    <property type="entry name" value="Pep_M60_3"/>
</dbReference>
<dbReference type="InterPro" id="IPR013783">
    <property type="entry name" value="Ig-like_fold"/>
</dbReference>
<evidence type="ECO:0000259" key="1">
    <source>
        <dbReference type="PROSITE" id="PS50853"/>
    </source>
</evidence>
<dbReference type="Gene3D" id="2.60.40.10">
    <property type="entry name" value="Immunoglobulins"/>
    <property type="match status" value="4"/>
</dbReference>
<evidence type="ECO:0000313" key="3">
    <source>
        <dbReference type="EMBL" id="AIE98905.1"/>
    </source>
</evidence>
<dbReference type="EMBL" id="KF900548">
    <property type="protein sequence ID" value="AIE98905.1"/>
    <property type="molecule type" value="Genomic_DNA"/>
</dbReference>